<protein>
    <submittedName>
        <fullName evidence="2">Uncharacterized protein</fullName>
    </submittedName>
</protein>
<dbReference type="GeneID" id="24423960"/>
<organism evidence="2 3">
    <name type="scientific">Babesia microti (strain RI)</name>
    <dbReference type="NCBI Taxonomy" id="1133968"/>
    <lineage>
        <taxon>Eukaryota</taxon>
        <taxon>Sar</taxon>
        <taxon>Alveolata</taxon>
        <taxon>Apicomplexa</taxon>
        <taxon>Aconoidasida</taxon>
        <taxon>Piroplasmida</taxon>
        <taxon>Babesiidae</taxon>
        <taxon>Babesia</taxon>
    </lineage>
</organism>
<dbReference type="KEGG" id="bmic:BMR1_02g00855"/>
<feature type="compositionally biased region" description="Polar residues" evidence="1">
    <location>
        <begin position="132"/>
        <end position="152"/>
    </location>
</feature>
<feature type="region of interest" description="Disordered" evidence="1">
    <location>
        <begin position="127"/>
        <end position="158"/>
    </location>
</feature>
<dbReference type="EMBL" id="FO082872">
    <property type="protein sequence ID" value="SJK85843.1"/>
    <property type="molecule type" value="Genomic_DNA"/>
</dbReference>
<dbReference type="OrthoDB" id="366128at2759"/>
<evidence type="ECO:0000256" key="1">
    <source>
        <dbReference type="SAM" id="MobiDB-lite"/>
    </source>
</evidence>
<evidence type="ECO:0000313" key="3">
    <source>
        <dbReference type="Proteomes" id="UP000002899"/>
    </source>
</evidence>
<reference evidence="2 3" key="2">
    <citation type="journal article" date="2013" name="PLoS ONE">
        <title>Whole genome mapping and re-organization of the nuclear and mitochondrial genomes of Babesia microti isolates.</title>
        <authorList>
            <person name="Cornillot E."/>
            <person name="Dassouli A."/>
            <person name="Garg A."/>
            <person name="Pachikara N."/>
            <person name="Randazzo S."/>
            <person name="Depoix D."/>
            <person name="Carcy B."/>
            <person name="Delbecq S."/>
            <person name="Frutos R."/>
            <person name="Silva J.C."/>
            <person name="Sutton R."/>
            <person name="Krause P.J."/>
            <person name="Mamoun C.B."/>
        </authorList>
    </citation>
    <scope>NUCLEOTIDE SEQUENCE [LARGE SCALE GENOMIC DNA]</scope>
    <source>
        <strain evidence="2 3">RI</strain>
    </source>
</reference>
<dbReference type="AlphaFoldDB" id="A0A1R4AA22"/>
<accession>A0A1R4AA22</accession>
<reference evidence="2 3" key="3">
    <citation type="journal article" date="2016" name="Sci. Rep.">
        <title>Genome-wide diversity and gene expression profiling of Babesia microti isolates identify polymorphic genes that mediate host-pathogen interactions.</title>
        <authorList>
            <person name="Silva J.C."/>
            <person name="Cornillot E."/>
            <person name="McCracken C."/>
            <person name="Usmani-Brown S."/>
            <person name="Dwivedi A."/>
            <person name="Ifeonu O.O."/>
            <person name="Crabtree J."/>
            <person name="Gotia H.T."/>
            <person name="Virji A.Z."/>
            <person name="Reynes C."/>
            <person name="Colinge J."/>
            <person name="Kumar V."/>
            <person name="Lawres L."/>
            <person name="Pazzi J.E."/>
            <person name="Pablo J.V."/>
            <person name="Hung C."/>
            <person name="Brancato J."/>
            <person name="Kumari P."/>
            <person name="Orvis J."/>
            <person name="Tretina K."/>
            <person name="Chibucos M."/>
            <person name="Ott S."/>
            <person name="Sadzewicz L."/>
            <person name="Sengamalay N."/>
            <person name="Shetty A.C."/>
            <person name="Su Q."/>
            <person name="Tallon L."/>
            <person name="Fraser C.M."/>
            <person name="Frutos R."/>
            <person name="Molina D.M."/>
            <person name="Krause P.J."/>
            <person name="Ben Mamoun C."/>
        </authorList>
    </citation>
    <scope>NUCLEOTIDE SEQUENCE [LARGE SCALE GENOMIC DNA]</scope>
    <source>
        <strain evidence="2 3">RI</strain>
    </source>
</reference>
<reference evidence="2 3" key="1">
    <citation type="journal article" date="2012" name="Nucleic Acids Res.">
        <title>Sequencing of the smallest Apicomplexan genome from the human pathogen Babesia microti.</title>
        <authorList>
            <person name="Cornillot E."/>
            <person name="Hadj-Kaddour K."/>
            <person name="Dassouli A."/>
            <person name="Noel B."/>
            <person name="Ranwez V."/>
            <person name="Vacherie B."/>
            <person name="Augagneur Y."/>
            <person name="Bres V."/>
            <person name="Duclos A."/>
            <person name="Randazzo S."/>
            <person name="Carcy B."/>
            <person name="Debierre-Grockiego F."/>
            <person name="Delbecq S."/>
            <person name="Moubri-Menage K."/>
            <person name="Shams-Eldin H."/>
            <person name="Usmani-Brown S."/>
            <person name="Bringaud F."/>
            <person name="Wincker P."/>
            <person name="Vivares C.P."/>
            <person name="Schwarz R.T."/>
            <person name="Schetters T.P."/>
            <person name="Krause P.J."/>
            <person name="Gorenflot A."/>
            <person name="Berry V."/>
            <person name="Barbe V."/>
            <person name="Ben Mamoun C."/>
        </authorList>
    </citation>
    <scope>NUCLEOTIDE SEQUENCE [LARGE SCALE GENOMIC DNA]</scope>
    <source>
        <strain evidence="2 3">RI</strain>
    </source>
</reference>
<dbReference type="VEuPathDB" id="PiroplasmaDB:BMR1_02g00855"/>
<dbReference type="Proteomes" id="UP000002899">
    <property type="component" value="Chromosome II"/>
</dbReference>
<sequence>MGELVYHEQQHPTTHMDWSVLKANSFLGFCSIRKGVFIIALSQLGIGVCMFFIISYLRPSLLTLAYAILIFFTIACSLGIISAAKKSVFITFIYLCVSIVGIALQAMIVAELSEVVHFLPKPESDANPLTIAPTQDSSSSIVGKQSNNSASADKNPEKKNQVDNEIIHAIRLSKHKISPEKMNLKRKTPLIAHSKFNKPFHSTNLLANSFYDSLPFVPHLGETEGESEEVSKEELPPEIKNLNNEEKSEVIAIYKIQKRPIKLLSSALFSVILLFSIYNIWVIFTFFVNKCTNLDELKQQPEQFTPLVEGVL</sequence>
<dbReference type="Pfam" id="PF11200">
    <property type="entry name" value="DUF2981"/>
    <property type="match status" value="2"/>
</dbReference>
<keyword evidence="3" id="KW-1185">Reference proteome</keyword>
<proteinExistence type="predicted"/>
<dbReference type="InterPro" id="IPR021366">
    <property type="entry name" value="DUF2981"/>
</dbReference>
<dbReference type="RefSeq" id="XP_021338059.1">
    <property type="nucleotide sequence ID" value="XM_021483097.1"/>
</dbReference>
<evidence type="ECO:0000313" key="2">
    <source>
        <dbReference type="EMBL" id="SJK85843.1"/>
    </source>
</evidence>
<name>A0A1R4AA22_BABMR</name>